<evidence type="ECO:0000256" key="3">
    <source>
        <dbReference type="ARBA" id="ARBA00022692"/>
    </source>
</evidence>
<feature type="domain" description="MacB-like periplasmic core" evidence="9">
    <location>
        <begin position="21"/>
        <end position="224"/>
    </location>
</feature>
<feature type="transmembrane region" description="Helical" evidence="7">
    <location>
        <begin position="309"/>
        <end position="335"/>
    </location>
</feature>
<feature type="non-terminal residue" evidence="10">
    <location>
        <position position="378"/>
    </location>
</feature>
<evidence type="ECO:0000256" key="1">
    <source>
        <dbReference type="ARBA" id="ARBA00004651"/>
    </source>
</evidence>
<evidence type="ECO:0000256" key="6">
    <source>
        <dbReference type="ARBA" id="ARBA00038076"/>
    </source>
</evidence>
<dbReference type="InterPro" id="IPR025857">
    <property type="entry name" value="MacB_PCD"/>
</dbReference>
<dbReference type="InterPro" id="IPR050250">
    <property type="entry name" value="Macrolide_Exporter_MacB"/>
</dbReference>
<dbReference type="Pfam" id="PF02687">
    <property type="entry name" value="FtsX"/>
    <property type="match status" value="1"/>
</dbReference>
<feature type="transmembrane region" description="Helical" evidence="7">
    <location>
        <begin position="347"/>
        <end position="374"/>
    </location>
</feature>
<comment type="caution">
    <text evidence="10">The sequence shown here is derived from an EMBL/GenBank/DDBJ whole genome shotgun (WGS) entry which is preliminary data.</text>
</comment>
<comment type="subcellular location">
    <subcellularLocation>
        <location evidence="1">Cell membrane</location>
        <topology evidence="1">Multi-pass membrane protein</topology>
    </subcellularLocation>
</comment>
<evidence type="ECO:0000256" key="4">
    <source>
        <dbReference type="ARBA" id="ARBA00022989"/>
    </source>
</evidence>
<feature type="transmembrane region" description="Helical" evidence="7">
    <location>
        <begin position="16"/>
        <end position="38"/>
    </location>
</feature>
<dbReference type="Pfam" id="PF12704">
    <property type="entry name" value="MacB_PCD"/>
    <property type="match status" value="1"/>
</dbReference>
<keyword evidence="3 7" id="KW-0812">Transmembrane</keyword>
<dbReference type="RefSeq" id="WP_277358459.1">
    <property type="nucleotide sequence ID" value="NZ_JAROKN010000020.1"/>
</dbReference>
<name>A0ABT6CV49_9MICC</name>
<dbReference type="InterPro" id="IPR003838">
    <property type="entry name" value="ABC3_permease_C"/>
</dbReference>
<gene>
    <name evidence="10" type="ORF">P4U43_09135</name>
</gene>
<feature type="domain" description="ABC3 transporter permease C-terminal" evidence="8">
    <location>
        <begin position="264"/>
        <end position="377"/>
    </location>
</feature>
<comment type="similarity">
    <text evidence="6">Belongs to the ABC-4 integral membrane protein family.</text>
</comment>
<evidence type="ECO:0000256" key="7">
    <source>
        <dbReference type="SAM" id="Phobius"/>
    </source>
</evidence>
<keyword evidence="2" id="KW-1003">Cell membrane</keyword>
<sequence length="378" mass="37913">MLTVALSQVSRHARRYIAVGLAVMLGVGFLAATLMVGATTTATLQNSIGAEYSKADLVVTSADGSLPPATADAVRSVAGVDVVHAEQQGYFVLRAGTATNMANLSALAPPVLEGLVLQEGNLPESDGQVVIDAASAQQLGVEIGDTVQGAALREGTLEENLAASGTGLTVTGFSEPSAHPFLSGAIALHAVPSQVDELVPEGVTTQLQLTLTDSAEAAQVGTAVGQVLADAGADASVLTAVEQTTEDVAALSGGQDQLTIVLLAFAVVAVIVTALVIANTFSVLVAQRTRELALLRCIGAGRGQIRRSVLLEAAVVGTVSSALGVLLAAGVMWVLVSLARTVPGSEFATLAVPASAVVGGMVVGILMTIAAALVPARA</sequence>
<proteinExistence type="inferred from homology"/>
<dbReference type="PANTHER" id="PTHR30572">
    <property type="entry name" value="MEMBRANE COMPONENT OF TRANSPORTER-RELATED"/>
    <property type="match status" value="1"/>
</dbReference>
<dbReference type="EMBL" id="JAROKN010000020">
    <property type="protein sequence ID" value="MDF9277952.1"/>
    <property type="molecule type" value="Genomic_DNA"/>
</dbReference>
<reference evidence="10 11" key="1">
    <citation type="journal article" date="2023" name="Int. J. Syst. Evol. Microbiol.">
        <title>Arthrobacter vasquezii sp. nov., isolated from a soil sample from Union Glacier, Antarctica.</title>
        <authorList>
            <person name="Valenzuela-Ibaceta F."/>
            <person name="Carrasco V."/>
            <person name="Lagos-Moraga S."/>
            <person name="Dietz-Vargas C."/>
            <person name="Navarro C.A."/>
            <person name="Perez-Donoso J.M."/>
        </authorList>
    </citation>
    <scope>NUCLEOTIDE SEQUENCE [LARGE SCALE GENOMIC DNA]</scope>
    <source>
        <strain evidence="10 11">EH-1B-1</strain>
    </source>
</reference>
<evidence type="ECO:0000313" key="10">
    <source>
        <dbReference type="EMBL" id="MDF9277952.1"/>
    </source>
</evidence>
<evidence type="ECO:0000259" key="9">
    <source>
        <dbReference type="Pfam" id="PF12704"/>
    </source>
</evidence>
<evidence type="ECO:0000256" key="2">
    <source>
        <dbReference type="ARBA" id="ARBA00022475"/>
    </source>
</evidence>
<keyword evidence="5 7" id="KW-0472">Membrane</keyword>
<organism evidence="10 11">
    <name type="scientific">Arthrobacter vasquezii</name>
    <dbReference type="NCBI Taxonomy" id="2977629"/>
    <lineage>
        <taxon>Bacteria</taxon>
        <taxon>Bacillati</taxon>
        <taxon>Actinomycetota</taxon>
        <taxon>Actinomycetes</taxon>
        <taxon>Micrococcales</taxon>
        <taxon>Micrococcaceae</taxon>
        <taxon>Arthrobacter</taxon>
    </lineage>
</organism>
<dbReference type="Proteomes" id="UP001220456">
    <property type="component" value="Unassembled WGS sequence"/>
</dbReference>
<dbReference type="PANTHER" id="PTHR30572:SF4">
    <property type="entry name" value="ABC TRANSPORTER PERMEASE YTRF"/>
    <property type="match status" value="1"/>
</dbReference>
<evidence type="ECO:0000259" key="8">
    <source>
        <dbReference type="Pfam" id="PF02687"/>
    </source>
</evidence>
<feature type="transmembrane region" description="Helical" evidence="7">
    <location>
        <begin position="260"/>
        <end position="286"/>
    </location>
</feature>
<accession>A0ABT6CV49</accession>
<keyword evidence="11" id="KW-1185">Reference proteome</keyword>
<protein>
    <submittedName>
        <fullName evidence="10">ABC transporter permease</fullName>
    </submittedName>
</protein>
<evidence type="ECO:0000313" key="11">
    <source>
        <dbReference type="Proteomes" id="UP001220456"/>
    </source>
</evidence>
<keyword evidence="4 7" id="KW-1133">Transmembrane helix</keyword>
<evidence type="ECO:0000256" key="5">
    <source>
        <dbReference type="ARBA" id="ARBA00023136"/>
    </source>
</evidence>